<evidence type="ECO:0000313" key="3">
    <source>
        <dbReference type="Proteomes" id="UP000641954"/>
    </source>
</evidence>
<keyword evidence="3" id="KW-1185">Reference proteome</keyword>
<accession>A0ABR8EFG0</accession>
<gene>
    <name evidence="2" type="ORF">H6G72_10730</name>
</gene>
<dbReference type="RefSeq" id="WP_190878224.1">
    <property type="nucleotide sequence ID" value="NZ_JACJSK010000012.1"/>
</dbReference>
<sequence length="261" mass="30169">MQPRNSSRFWFIPGFQQLHKGQTIPGIAWLVGTLLGYSINSSGDIGIIVYLIYLYLYCKIEVIDLCKSILKAKSVVKQFFKKQRIDRNDITNNAENKSKIKPDTEESFDFPHAKNTIGCMVSLIDDYVLIKKGKKFQFLNFFDQDANNVKIPVESITCVNYKASGIIDGTLEFVYMGFVPKLNQVKHAQENVITFRGEECNKTFWEFKEVVEKRMREIRRESLNPQKSSTSDELSKLSDLYQKGVLTEEEFIMQKKKILGM</sequence>
<dbReference type="EMBL" id="JACJSK010000012">
    <property type="protein sequence ID" value="MBD2544307.1"/>
    <property type="molecule type" value="Genomic_DNA"/>
</dbReference>
<proteinExistence type="predicted"/>
<dbReference type="InterPro" id="IPR018649">
    <property type="entry name" value="SHOCT"/>
</dbReference>
<organism evidence="2 3">
    <name type="scientific">Planktothricoides raciborskii FACHB-1370</name>
    <dbReference type="NCBI Taxonomy" id="2949576"/>
    <lineage>
        <taxon>Bacteria</taxon>
        <taxon>Bacillati</taxon>
        <taxon>Cyanobacteriota</taxon>
        <taxon>Cyanophyceae</taxon>
        <taxon>Oscillatoriophycideae</taxon>
        <taxon>Oscillatoriales</taxon>
        <taxon>Oscillatoriaceae</taxon>
        <taxon>Planktothricoides</taxon>
    </lineage>
</organism>
<protein>
    <submittedName>
        <fullName evidence="2">SHOCT domain-containing protein</fullName>
    </submittedName>
</protein>
<evidence type="ECO:0000313" key="2">
    <source>
        <dbReference type="EMBL" id="MBD2544307.1"/>
    </source>
</evidence>
<reference evidence="2 3" key="1">
    <citation type="journal article" date="2020" name="ISME J.">
        <title>Comparative genomics reveals insights into cyanobacterial evolution and habitat adaptation.</title>
        <authorList>
            <person name="Chen M.Y."/>
            <person name="Teng W.K."/>
            <person name="Zhao L."/>
            <person name="Hu C.X."/>
            <person name="Zhou Y.K."/>
            <person name="Han B.P."/>
            <person name="Song L.R."/>
            <person name="Shu W.S."/>
        </authorList>
    </citation>
    <scope>NUCLEOTIDE SEQUENCE [LARGE SCALE GENOMIC DNA]</scope>
    <source>
        <strain evidence="2 3">FACHB-1370</strain>
    </source>
</reference>
<comment type="caution">
    <text evidence="2">The sequence shown here is derived from an EMBL/GenBank/DDBJ whole genome shotgun (WGS) entry which is preliminary data.</text>
</comment>
<dbReference type="Pfam" id="PF09851">
    <property type="entry name" value="SHOCT"/>
    <property type="match status" value="1"/>
</dbReference>
<dbReference type="Proteomes" id="UP000641954">
    <property type="component" value="Unassembled WGS sequence"/>
</dbReference>
<evidence type="ECO:0000259" key="1">
    <source>
        <dbReference type="Pfam" id="PF09851"/>
    </source>
</evidence>
<name>A0ABR8EFG0_9CYAN</name>
<feature type="domain" description="SHOCT" evidence="1">
    <location>
        <begin position="232"/>
        <end position="259"/>
    </location>
</feature>